<comment type="caution">
    <text evidence="2">The sequence shown here is derived from an EMBL/GenBank/DDBJ whole genome shotgun (WGS) entry which is preliminary data.</text>
</comment>
<dbReference type="AlphaFoldDB" id="A0A816HTS2"/>
<evidence type="ECO:0000313" key="3">
    <source>
        <dbReference type="Proteomes" id="UP000663828"/>
    </source>
</evidence>
<reference evidence="2" key="1">
    <citation type="submission" date="2021-02" db="EMBL/GenBank/DDBJ databases">
        <authorList>
            <person name="Nowell W R."/>
        </authorList>
    </citation>
    <scope>NUCLEOTIDE SEQUENCE</scope>
</reference>
<evidence type="ECO:0000313" key="2">
    <source>
        <dbReference type="EMBL" id="CAF1691370.1"/>
    </source>
</evidence>
<dbReference type="EMBL" id="CAJNOR010021509">
    <property type="protein sequence ID" value="CAF1691370.1"/>
    <property type="molecule type" value="Genomic_DNA"/>
</dbReference>
<sequence>AAGQLPRTDTLQKTIRRQRQTPKASPDNRLPDHLKQTTRGDNFILHEDDKLIIYTTTSNLSVLKTCKHWFADGTFKVCPDDFYQMFTLHGLFKSQVIPLVYGLL</sequence>
<name>A0A816HTS2_ADIRI</name>
<feature type="non-terminal residue" evidence="2">
    <location>
        <position position="1"/>
    </location>
</feature>
<dbReference type="Proteomes" id="UP000663828">
    <property type="component" value="Unassembled WGS sequence"/>
</dbReference>
<protein>
    <submittedName>
        <fullName evidence="2">Uncharacterized protein</fullName>
    </submittedName>
</protein>
<organism evidence="2 3">
    <name type="scientific">Adineta ricciae</name>
    <name type="common">Rotifer</name>
    <dbReference type="NCBI Taxonomy" id="249248"/>
    <lineage>
        <taxon>Eukaryota</taxon>
        <taxon>Metazoa</taxon>
        <taxon>Spiralia</taxon>
        <taxon>Gnathifera</taxon>
        <taxon>Rotifera</taxon>
        <taxon>Eurotatoria</taxon>
        <taxon>Bdelloidea</taxon>
        <taxon>Adinetida</taxon>
        <taxon>Adinetidae</taxon>
        <taxon>Adineta</taxon>
    </lineage>
</organism>
<keyword evidence="3" id="KW-1185">Reference proteome</keyword>
<accession>A0A816HTS2</accession>
<evidence type="ECO:0000256" key="1">
    <source>
        <dbReference type="SAM" id="MobiDB-lite"/>
    </source>
</evidence>
<gene>
    <name evidence="2" type="ORF">XAT740_LOCUS64161</name>
</gene>
<proteinExistence type="predicted"/>
<feature type="region of interest" description="Disordered" evidence="1">
    <location>
        <begin position="1"/>
        <end position="35"/>
    </location>
</feature>
<feature type="non-terminal residue" evidence="2">
    <location>
        <position position="104"/>
    </location>
</feature>